<dbReference type="EMBL" id="JAVSOO010000005">
    <property type="protein sequence ID" value="MDT4285950.1"/>
    <property type="molecule type" value="Genomic_DNA"/>
</dbReference>
<feature type="transmembrane region" description="Helical" evidence="1">
    <location>
        <begin position="6"/>
        <end position="24"/>
    </location>
</feature>
<keyword evidence="3" id="KW-1185">Reference proteome</keyword>
<accession>A0ABU3IFQ0</accession>
<dbReference type="RefSeq" id="WP_049434411.1">
    <property type="nucleotide sequence ID" value="NZ_CAJUXL010000152.1"/>
</dbReference>
<proteinExistence type="predicted"/>
<dbReference type="Proteomes" id="UP001269271">
    <property type="component" value="Unassembled WGS sequence"/>
</dbReference>
<protein>
    <submittedName>
        <fullName evidence="2">Uncharacterized protein</fullName>
    </submittedName>
</protein>
<gene>
    <name evidence="2" type="ORF">RO950_02800</name>
</gene>
<evidence type="ECO:0000313" key="2">
    <source>
        <dbReference type="EMBL" id="MDT4285950.1"/>
    </source>
</evidence>
<reference evidence="2 3" key="1">
    <citation type="submission" date="2023-08" db="EMBL/GenBank/DDBJ databases">
        <title>Genomic surveillance of Staphylococcus haemolyticus neonatal outbreak in southern France.</title>
        <authorList>
            <person name="Magnan C."/>
            <person name="Morsli M."/>
            <person name="Thiery B."/>
            <person name="Salipante F."/>
            <person name="Attar J."/>
            <person name="Massimo D.M."/>
            <person name="Ory J."/>
            <person name="Pantel A."/>
            <person name="Lavigne J.-P."/>
        </authorList>
    </citation>
    <scope>NUCLEOTIDE SEQUENCE [LARGE SCALE GENOMIC DNA]</scope>
    <source>
        <strain evidence="2 3">NSH026</strain>
    </source>
</reference>
<organism evidence="2 3">
    <name type="scientific">Staphylococcus haemolyticus</name>
    <dbReference type="NCBI Taxonomy" id="1283"/>
    <lineage>
        <taxon>Bacteria</taxon>
        <taxon>Bacillati</taxon>
        <taxon>Bacillota</taxon>
        <taxon>Bacilli</taxon>
        <taxon>Bacillales</taxon>
        <taxon>Staphylococcaceae</taxon>
        <taxon>Staphylococcus</taxon>
    </lineage>
</organism>
<name>A0ABU3IFQ0_STAHA</name>
<keyword evidence="1" id="KW-0812">Transmembrane</keyword>
<evidence type="ECO:0000256" key="1">
    <source>
        <dbReference type="SAM" id="Phobius"/>
    </source>
</evidence>
<sequence>MIFISICSMFIALFSLFISAFNFIRTWKKQRFNISYQIINCYFVPNAGYYAHFQIINNSSEAISITGIVINEILSITDEQLILSNSKGLNLTTQSIPLRIESYGAKQFYCYFEKNKKIFAEGLDLEIRTSRGVISSHIKNSNGFLLPITELIEKHKNNFNI</sequence>
<evidence type="ECO:0000313" key="3">
    <source>
        <dbReference type="Proteomes" id="UP001269271"/>
    </source>
</evidence>
<comment type="caution">
    <text evidence="2">The sequence shown here is derived from an EMBL/GenBank/DDBJ whole genome shotgun (WGS) entry which is preliminary data.</text>
</comment>
<keyword evidence="1" id="KW-0472">Membrane</keyword>
<keyword evidence="1" id="KW-1133">Transmembrane helix</keyword>